<keyword evidence="1" id="KW-1133">Transmembrane helix</keyword>
<keyword evidence="3" id="KW-1185">Reference proteome</keyword>
<name>A0ABQ9H8H3_9NEOP</name>
<organism evidence="2 3">
    <name type="scientific">Dryococelus australis</name>
    <dbReference type="NCBI Taxonomy" id="614101"/>
    <lineage>
        <taxon>Eukaryota</taxon>
        <taxon>Metazoa</taxon>
        <taxon>Ecdysozoa</taxon>
        <taxon>Arthropoda</taxon>
        <taxon>Hexapoda</taxon>
        <taxon>Insecta</taxon>
        <taxon>Pterygota</taxon>
        <taxon>Neoptera</taxon>
        <taxon>Polyneoptera</taxon>
        <taxon>Phasmatodea</taxon>
        <taxon>Verophasmatodea</taxon>
        <taxon>Anareolatae</taxon>
        <taxon>Phasmatidae</taxon>
        <taxon>Eurycanthinae</taxon>
        <taxon>Dryococelus</taxon>
    </lineage>
</organism>
<sequence>MGCNKQQIIKLISEEMLMRGSMVFQAEAGADVDITKSTVNSLLILLLHNTEYNGKHCSSNRIISQEAFHNLFSAVSYVYSCYFFMHSLYVITPCIFMILVKKKTVFQQLLKGDRVLHSCATGFALPGKNPADIVRLGSQAMAVIFGGKSTETSTKFHCLRVYYQTMIRMSMASKMNPANWGWKTRCR</sequence>
<evidence type="ECO:0000313" key="2">
    <source>
        <dbReference type="EMBL" id="KAJ8880605.1"/>
    </source>
</evidence>
<evidence type="ECO:0000256" key="1">
    <source>
        <dbReference type="SAM" id="Phobius"/>
    </source>
</evidence>
<proteinExistence type="predicted"/>
<reference evidence="2 3" key="1">
    <citation type="submission" date="2023-02" db="EMBL/GenBank/DDBJ databases">
        <title>LHISI_Scaffold_Assembly.</title>
        <authorList>
            <person name="Stuart O.P."/>
            <person name="Cleave R."/>
            <person name="Magrath M.J.L."/>
            <person name="Mikheyev A.S."/>
        </authorList>
    </citation>
    <scope>NUCLEOTIDE SEQUENCE [LARGE SCALE GENOMIC DNA]</scope>
    <source>
        <strain evidence="2">Daus_M_001</strain>
        <tissue evidence="2">Leg muscle</tissue>
    </source>
</reference>
<dbReference type="Proteomes" id="UP001159363">
    <property type="component" value="Chromosome 5"/>
</dbReference>
<protein>
    <submittedName>
        <fullName evidence="2">Uncharacterized protein</fullName>
    </submittedName>
</protein>
<gene>
    <name evidence="2" type="ORF">PR048_017075</name>
</gene>
<evidence type="ECO:0000313" key="3">
    <source>
        <dbReference type="Proteomes" id="UP001159363"/>
    </source>
</evidence>
<keyword evidence="1" id="KW-0472">Membrane</keyword>
<comment type="caution">
    <text evidence="2">The sequence shown here is derived from an EMBL/GenBank/DDBJ whole genome shotgun (WGS) entry which is preliminary data.</text>
</comment>
<feature type="transmembrane region" description="Helical" evidence="1">
    <location>
        <begin position="77"/>
        <end position="100"/>
    </location>
</feature>
<keyword evidence="1" id="KW-0812">Transmembrane</keyword>
<accession>A0ABQ9H8H3</accession>
<dbReference type="EMBL" id="JARBHB010000006">
    <property type="protein sequence ID" value="KAJ8880605.1"/>
    <property type="molecule type" value="Genomic_DNA"/>
</dbReference>